<dbReference type="InterPro" id="IPR032466">
    <property type="entry name" value="Metal_Hydrolase"/>
</dbReference>
<dbReference type="KEGG" id="lmb:C9I47_1828"/>
<dbReference type="InterPro" id="IPR011059">
    <property type="entry name" value="Metal-dep_hydrolase_composite"/>
</dbReference>
<dbReference type="InterPro" id="IPR006680">
    <property type="entry name" value="Amidohydro-rel"/>
</dbReference>
<gene>
    <name evidence="2" type="ORF">C9I47_1828</name>
</gene>
<evidence type="ECO:0000313" key="2">
    <source>
        <dbReference type="EMBL" id="AWV07517.1"/>
    </source>
</evidence>
<dbReference type="Proteomes" id="UP000249447">
    <property type="component" value="Chromosome"/>
</dbReference>
<dbReference type="Pfam" id="PF01979">
    <property type="entry name" value="Amidohydro_1"/>
    <property type="match status" value="1"/>
</dbReference>
<dbReference type="SUPFAM" id="SSF51338">
    <property type="entry name" value="Composite domain of metallo-dependent hydrolases"/>
    <property type="match status" value="1"/>
</dbReference>
<dbReference type="GO" id="GO:0016810">
    <property type="term" value="F:hydrolase activity, acting on carbon-nitrogen (but not peptide) bonds"/>
    <property type="evidence" value="ECO:0007669"/>
    <property type="project" value="InterPro"/>
</dbReference>
<accession>A0A2U9T8H0</accession>
<feature type="domain" description="Amidohydrolase-related" evidence="1">
    <location>
        <begin position="63"/>
        <end position="397"/>
    </location>
</feature>
<reference evidence="2 3" key="1">
    <citation type="submission" date="2018-05" db="EMBL/GenBank/DDBJ databases">
        <title>The complete genome of Lysobacter maris HZ9B, a marine bacterium antagonistic against terrestrial plant pathogens.</title>
        <authorList>
            <person name="Zhang X.-Q."/>
        </authorList>
    </citation>
    <scope>NUCLEOTIDE SEQUENCE [LARGE SCALE GENOMIC DNA]</scope>
    <source>
        <strain evidence="2 3">HZ9B</strain>
    </source>
</reference>
<evidence type="ECO:0000259" key="1">
    <source>
        <dbReference type="Pfam" id="PF01979"/>
    </source>
</evidence>
<dbReference type="AlphaFoldDB" id="A0A2U9T8H0"/>
<keyword evidence="3" id="KW-1185">Reference proteome</keyword>
<dbReference type="EMBL" id="CP029843">
    <property type="protein sequence ID" value="AWV07517.1"/>
    <property type="molecule type" value="Genomic_DNA"/>
</dbReference>
<dbReference type="PANTHER" id="PTHR43135">
    <property type="entry name" value="ALPHA-D-RIBOSE 1-METHYLPHOSPHONATE 5-TRIPHOSPHATE DIPHOSPHATASE"/>
    <property type="match status" value="1"/>
</dbReference>
<dbReference type="Gene3D" id="2.30.40.10">
    <property type="entry name" value="Urease, subunit C, domain 1"/>
    <property type="match status" value="1"/>
</dbReference>
<sequence>MAALAGGARAEALAIVNARIYPDPQAAAIDAGTVLVRDGRIVEVGTSVTLPDDARVVDADGGVVTAGFWNSHAHVLPLPLREAETRSAAKLDFALRRMFTGKGFTTVFDIASFPSGNAAALRRRIEDGEVTGPALLTVDAPFFPDGGTPSYVQDLLDTLQVPSAEVATAEAARARARDQLEHGADGVKLFIGAIVDDGKGVVVMDATIAKAVVDEAHRRHKPVFAHPTTLAGVEVALEAGVDVLAHTTPTGGPWNDVLAKRLVEADIALTPTLALFEIEVRKDQAPESVVAQVVSVARQQLRAFHQAGGQVLFGTDVGYVDLFETRREFELMADADMDWRAILASLTTTPARRFGQGDRKGRVWAGMDADLVVLASDPADDPTAFADVRHTVRGGALVHSARMAAVPSSRPGVAGP</sequence>
<proteinExistence type="predicted"/>
<dbReference type="SUPFAM" id="SSF51556">
    <property type="entry name" value="Metallo-dependent hydrolases"/>
    <property type="match status" value="1"/>
</dbReference>
<evidence type="ECO:0000313" key="3">
    <source>
        <dbReference type="Proteomes" id="UP000249447"/>
    </source>
</evidence>
<name>A0A2U9T8H0_9GAMM</name>
<dbReference type="PANTHER" id="PTHR43135:SF3">
    <property type="entry name" value="ALPHA-D-RIBOSE 1-METHYLPHOSPHONATE 5-TRIPHOSPHATE DIPHOSPHATASE"/>
    <property type="match status" value="1"/>
</dbReference>
<dbReference type="OrthoDB" id="9782972at2"/>
<dbReference type="InterPro" id="IPR051781">
    <property type="entry name" value="Metallo-dep_Hydrolase"/>
</dbReference>
<protein>
    <recommendedName>
        <fullName evidence="1">Amidohydrolase-related domain-containing protein</fullName>
    </recommendedName>
</protein>
<dbReference type="Gene3D" id="3.20.20.140">
    <property type="entry name" value="Metal-dependent hydrolases"/>
    <property type="match status" value="1"/>
</dbReference>
<organism evidence="2 3">
    <name type="scientific">Marilutibacter maris</name>
    <dbReference type="NCBI Taxonomy" id="1605891"/>
    <lineage>
        <taxon>Bacteria</taxon>
        <taxon>Pseudomonadati</taxon>
        <taxon>Pseudomonadota</taxon>
        <taxon>Gammaproteobacteria</taxon>
        <taxon>Lysobacterales</taxon>
        <taxon>Lysobacteraceae</taxon>
        <taxon>Marilutibacter</taxon>
    </lineage>
</organism>